<proteinExistence type="predicted"/>
<keyword evidence="3" id="KW-1185">Reference proteome</keyword>
<evidence type="ECO:0008006" key="4">
    <source>
        <dbReference type="Google" id="ProtNLM"/>
    </source>
</evidence>
<dbReference type="InterPro" id="IPR036322">
    <property type="entry name" value="WD40_repeat_dom_sf"/>
</dbReference>
<dbReference type="RefSeq" id="XP_068370154.1">
    <property type="nucleotide sequence ID" value="XM_068496805.1"/>
</dbReference>
<organism evidence="2 3">
    <name type="scientific">Tritrichomonas foetus</name>
    <dbReference type="NCBI Taxonomy" id="1144522"/>
    <lineage>
        <taxon>Eukaryota</taxon>
        <taxon>Metamonada</taxon>
        <taxon>Parabasalia</taxon>
        <taxon>Tritrichomonadida</taxon>
        <taxon>Tritrichomonadidae</taxon>
        <taxon>Tritrichomonas</taxon>
    </lineage>
</organism>
<dbReference type="SUPFAM" id="SSF50978">
    <property type="entry name" value="WD40 repeat-like"/>
    <property type="match status" value="1"/>
</dbReference>
<dbReference type="InterPro" id="IPR011047">
    <property type="entry name" value="Quinoprotein_ADH-like_sf"/>
</dbReference>
<comment type="caution">
    <text evidence="2">The sequence shown here is derived from an EMBL/GenBank/DDBJ whole genome shotgun (WGS) entry which is preliminary data.</text>
</comment>
<dbReference type="EMBL" id="MLAK01000046">
    <property type="protein sequence ID" value="OHT17018.1"/>
    <property type="molecule type" value="Genomic_DNA"/>
</dbReference>
<dbReference type="AlphaFoldDB" id="A0A1J4L0S7"/>
<feature type="region of interest" description="Disordered" evidence="1">
    <location>
        <begin position="710"/>
        <end position="729"/>
    </location>
</feature>
<evidence type="ECO:0000256" key="1">
    <source>
        <dbReference type="SAM" id="MobiDB-lite"/>
    </source>
</evidence>
<evidence type="ECO:0000313" key="3">
    <source>
        <dbReference type="Proteomes" id="UP000179807"/>
    </source>
</evidence>
<dbReference type="OrthoDB" id="10574763at2759"/>
<protein>
    <recommendedName>
        <fullName evidence="4">Ribosome control protein 1 domain-containing protein</fullName>
    </recommendedName>
</protein>
<dbReference type="GeneID" id="94831509"/>
<dbReference type="SUPFAM" id="SSF50998">
    <property type="entry name" value="Quinoprotein alcohol dehydrogenase-like"/>
    <property type="match status" value="1"/>
</dbReference>
<accession>A0A1J4L0S7</accession>
<reference evidence="2" key="1">
    <citation type="submission" date="2016-10" db="EMBL/GenBank/DDBJ databases">
        <authorList>
            <person name="Benchimol M."/>
            <person name="Almeida L.G."/>
            <person name="Vasconcelos A.T."/>
            <person name="Perreira-Neves A."/>
            <person name="Rosa I.A."/>
            <person name="Tasca T."/>
            <person name="Bogo M.R."/>
            <person name="de Souza W."/>
        </authorList>
    </citation>
    <scope>NUCLEOTIDE SEQUENCE [LARGE SCALE GENOMIC DNA]</scope>
    <source>
        <strain evidence="2">K</strain>
    </source>
</reference>
<dbReference type="VEuPathDB" id="TrichDB:TRFO_12713"/>
<dbReference type="Proteomes" id="UP000179807">
    <property type="component" value="Unassembled WGS sequence"/>
</dbReference>
<name>A0A1J4L0S7_9EUKA</name>
<gene>
    <name evidence="2" type="ORF">TRFO_12713</name>
</gene>
<evidence type="ECO:0000313" key="2">
    <source>
        <dbReference type="EMBL" id="OHT17018.1"/>
    </source>
</evidence>
<sequence>MLIDKCSSIIRNLNISEANRILLFPSGKKLLLILPDALYIYRTDSTPQLLSIYRLPKKLQEEHGLFKNGACLSSKHFVILTSNGKIAQFDGNSFGEMTLKNISMPSNIKYTCVASYIQNYYLVGDDQGHFIILSPYLSVVFYKEVLPGMPVKSISATPNYGLILFADCSTFSFKINLNDIKRSTFDFVPKNTFNFLSSFMTSSPLFDYAAIYEPKGTLHITNNFSDFSYTFEKLYGLQEMIFSNEDNFLVLVFKKKIGILSPVNRRIFYFHRKELTNPRSIAVSSHYIYISIDNKGIALFPLIFTGNSLTPLLYSANKIFEFIPTNDSILLNEHENPISEENFGLIEFASTDSNGQFIAIASNRQILLYNKHFSTFELVRFDKDNQQNFIRGICWFKKMLCIISFDPLHTAFSLLMYKVLNQTTLELVDTIRLPSRPFCIKSNSDYQSDWNNSKLNDEYLAISFIDTIMIIDNNLQTKILDSPKYLINIYPHINHIFGLTQNHKLISITYDNQLTEYQENIDSFFVAHDFDLLFIIQKTDILVSSTSHIDFTKFVCSDSIPVGVYAPTSVFLSIPNNSSNLFVNYFYFYDFSIVTNQIYYPDKAEIALNTLNSNYNKKSIILQSSVFALRQKNGKRCVQFLKNFPELFHEILINTLRSVESKERKEVYEIIGKPSEFFAQLSNLKIEKYEEKTLKFVEKIEEKILPENTINNPEDRMNQSENSSIRSDEKINNSVEKNSTIKEKLNLNDLKIPALILPIMLEDEGCSVAFPAAFYLILRFAEVLNEKNLLSLFRFIEPIMARAVAVDVDHVSCVGVKMDIQLYSELKQQFEEVIHKVLLKKLQEFKVLEMMTIGEMAKLPVCGFLSLNRNKIIQFDVDDIINNLKKSLIIDLVNDDLADRAVNAFIEADLKLWAVALLICVERFDKVNAVVKSDPDLIEKMKMSEWHRIFQL</sequence>